<evidence type="ECO:0000313" key="2">
    <source>
        <dbReference type="EMBL" id="MPN24671.1"/>
    </source>
</evidence>
<feature type="domain" description="PD-(D/E)XK endonuclease-like" evidence="1">
    <location>
        <begin position="11"/>
        <end position="113"/>
    </location>
</feature>
<sequence length="150" mass="16536">MCEDPERKITTADVIDFKSMETPEDATAYDWRDMSIQVQLYSKAAKEVIGENVETGYIHTLKDNRRTAIPVDKQSVDNAIGAIEWAVHGILDGDFPMRACPHNCGSCDFKAMCAQKRQPFKSTVLPPQINTPAGEKTIAAFENDDGGGVK</sequence>
<protein>
    <recommendedName>
        <fullName evidence="1">PD-(D/E)XK endonuclease-like domain-containing protein</fullName>
    </recommendedName>
</protein>
<dbReference type="EMBL" id="VSSQ01073591">
    <property type="protein sequence ID" value="MPN24671.1"/>
    <property type="molecule type" value="Genomic_DNA"/>
</dbReference>
<comment type="caution">
    <text evidence="2">The sequence shown here is derived from an EMBL/GenBank/DDBJ whole genome shotgun (WGS) entry which is preliminary data.</text>
</comment>
<dbReference type="Gene3D" id="3.90.320.10">
    <property type="match status" value="1"/>
</dbReference>
<organism evidence="2">
    <name type="scientific">bioreactor metagenome</name>
    <dbReference type="NCBI Taxonomy" id="1076179"/>
    <lineage>
        <taxon>unclassified sequences</taxon>
        <taxon>metagenomes</taxon>
        <taxon>ecological metagenomes</taxon>
    </lineage>
</organism>
<dbReference type="Pfam" id="PF12705">
    <property type="entry name" value="PDDEXK_1"/>
    <property type="match status" value="1"/>
</dbReference>
<reference evidence="2" key="1">
    <citation type="submission" date="2019-08" db="EMBL/GenBank/DDBJ databases">
        <authorList>
            <person name="Kucharzyk K."/>
            <person name="Murdoch R.W."/>
            <person name="Higgins S."/>
            <person name="Loffler F."/>
        </authorList>
    </citation>
    <scope>NUCLEOTIDE SEQUENCE</scope>
</reference>
<accession>A0A645GCN2</accession>
<dbReference type="InterPro" id="IPR038726">
    <property type="entry name" value="PDDEXK_AddAB-type"/>
</dbReference>
<proteinExistence type="predicted"/>
<gene>
    <name evidence="2" type="ORF">SDC9_172073</name>
</gene>
<dbReference type="AlphaFoldDB" id="A0A645GCN2"/>
<evidence type="ECO:0000259" key="1">
    <source>
        <dbReference type="Pfam" id="PF12705"/>
    </source>
</evidence>
<dbReference type="InterPro" id="IPR011604">
    <property type="entry name" value="PDDEXK-like_dom_sf"/>
</dbReference>
<name>A0A645GCN2_9ZZZZ</name>